<proteinExistence type="predicted"/>
<comment type="caution">
    <text evidence="1">The sequence shown here is derived from an EMBL/GenBank/DDBJ whole genome shotgun (WGS) entry which is preliminary data.</text>
</comment>
<evidence type="ECO:0000313" key="2">
    <source>
        <dbReference type="Proteomes" id="UP000270299"/>
    </source>
</evidence>
<sequence>MSTSFLLSCLTGFLRGAFPRTPEQQELLRNVQAADFAYLQLFKDGGRAAPAPFAGECQT</sequence>
<dbReference type="AlphaFoldDB" id="A0A3L6ZY99"/>
<organism evidence="1 2">
    <name type="scientific">Mycetocola manganoxydans</name>
    <dbReference type="NCBI Taxonomy" id="699879"/>
    <lineage>
        <taxon>Bacteria</taxon>
        <taxon>Bacillati</taxon>
        <taxon>Actinomycetota</taxon>
        <taxon>Actinomycetes</taxon>
        <taxon>Micrococcales</taxon>
        <taxon>Microbacteriaceae</taxon>
        <taxon>Mycetocola</taxon>
    </lineage>
</organism>
<evidence type="ECO:0000313" key="1">
    <source>
        <dbReference type="EMBL" id="RLP72471.1"/>
    </source>
</evidence>
<protein>
    <submittedName>
        <fullName evidence="1">Uncharacterized protein</fullName>
    </submittedName>
</protein>
<dbReference type="EMBL" id="RCUV01000005">
    <property type="protein sequence ID" value="RLP72471.1"/>
    <property type="molecule type" value="Genomic_DNA"/>
</dbReference>
<accession>A0A3L6ZY99</accession>
<name>A0A3L6ZY99_9MICO</name>
<gene>
    <name evidence="1" type="ORF">D9V29_04820</name>
</gene>
<reference evidence="1 2" key="1">
    <citation type="submission" date="2018-10" db="EMBL/GenBank/DDBJ databases">
        <authorList>
            <person name="Li J."/>
        </authorList>
    </citation>
    <scope>NUCLEOTIDE SEQUENCE [LARGE SCALE GENOMIC DNA]</scope>
    <source>
        <strain evidence="1 2">CCTCC AB209002</strain>
    </source>
</reference>
<dbReference type="Proteomes" id="UP000270299">
    <property type="component" value="Unassembled WGS sequence"/>
</dbReference>
<keyword evidence="2" id="KW-1185">Reference proteome</keyword>